<evidence type="ECO:0000313" key="1">
    <source>
        <dbReference type="EMBL" id="OZM58380.1"/>
    </source>
</evidence>
<accession>A0A263BXJ1</accession>
<dbReference type="Proteomes" id="UP000217083">
    <property type="component" value="Unassembled WGS sequence"/>
</dbReference>
<gene>
    <name evidence="1" type="ORF">CIB95_02075</name>
</gene>
<dbReference type="AlphaFoldDB" id="A0A263BXJ1"/>
<evidence type="ECO:0000313" key="2">
    <source>
        <dbReference type="Proteomes" id="UP000217083"/>
    </source>
</evidence>
<protein>
    <recommendedName>
        <fullName evidence="3">ABM domain-containing protein</fullName>
    </recommendedName>
</protein>
<organism evidence="1 2">
    <name type="scientific">Lottiidibacillus patelloidae</name>
    <dbReference type="NCBI Taxonomy" id="2670334"/>
    <lineage>
        <taxon>Bacteria</taxon>
        <taxon>Bacillati</taxon>
        <taxon>Bacillota</taxon>
        <taxon>Bacilli</taxon>
        <taxon>Bacillales</taxon>
        <taxon>Bacillaceae</taxon>
        <taxon>Lottiidibacillus</taxon>
    </lineage>
</organism>
<sequence length="107" mass="11989">MATSTIAIALYKPFPGQEDELKKLVALHIPALRKENLITEREPIQLTSSDGTIIEIFEWQSSEASDKAHVLPSIQKIWVAMAEVAEFKTLSDLPESNKPFPNFLPIN</sequence>
<keyword evidence="2" id="KW-1185">Reference proteome</keyword>
<comment type="caution">
    <text evidence="1">The sequence shown here is derived from an EMBL/GenBank/DDBJ whole genome shotgun (WGS) entry which is preliminary data.</text>
</comment>
<dbReference type="EMBL" id="NPIA01000001">
    <property type="protein sequence ID" value="OZM58380.1"/>
    <property type="molecule type" value="Genomic_DNA"/>
</dbReference>
<name>A0A263BXJ1_9BACI</name>
<proteinExistence type="predicted"/>
<evidence type="ECO:0008006" key="3">
    <source>
        <dbReference type="Google" id="ProtNLM"/>
    </source>
</evidence>
<dbReference type="RefSeq" id="WP_094921178.1">
    <property type="nucleotide sequence ID" value="NZ_NPIA01000001.1"/>
</dbReference>
<reference evidence="1 2" key="2">
    <citation type="submission" date="2017-09" db="EMBL/GenBank/DDBJ databases">
        <title>Bacillus patelloidae sp. nov., isolated from the intestinal tract of a marine limpet.</title>
        <authorList>
            <person name="Liu R."/>
            <person name="Dong C."/>
            <person name="Shao Z."/>
        </authorList>
    </citation>
    <scope>NUCLEOTIDE SEQUENCE [LARGE SCALE GENOMIC DNA]</scope>
    <source>
        <strain evidence="1 2">SA5d-4</strain>
    </source>
</reference>
<reference evidence="2" key="1">
    <citation type="submission" date="2017-08" db="EMBL/GenBank/DDBJ databases">
        <authorList>
            <person name="Huang Z."/>
        </authorList>
    </citation>
    <scope>NUCLEOTIDE SEQUENCE [LARGE SCALE GENOMIC DNA]</scope>
    <source>
        <strain evidence="2">SA5d-4</strain>
    </source>
</reference>